<feature type="signal peptide" evidence="3">
    <location>
        <begin position="1"/>
        <end position="21"/>
    </location>
</feature>
<keyword evidence="5" id="KW-1185">Reference proteome</keyword>
<dbReference type="PANTHER" id="PTHR46008">
    <property type="entry name" value="LEAF RUST 10 DISEASE-RESISTANCE LOCUS RECEPTOR-LIKE PROTEIN KINASE-LIKE 1.4"/>
    <property type="match status" value="1"/>
</dbReference>
<dbReference type="Gene3D" id="2.10.25.10">
    <property type="entry name" value="Laminin"/>
    <property type="match status" value="1"/>
</dbReference>
<evidence type="ECO:0000256" key="1">
    <source>
        <dbReference type="ARBA" id="ARBA00022741"/>
    </source>
</evidence>
<evidence type="ECO:0000313" key="4">
    <source>
        <dbReference type="EMBL" id="CAK9171751.1"/>
    </source>
</evidence>
<comment type="caution">
    <text evidence="4">The sequence shown here is derived from an EMBL/GenBank/DDBJ whole genome shotgun (WGS) entry which is preliminary data.</text>
</comment>
<evidence type="ECO:0000256" key="2">
    <source>
        <dbReference type="ARBA" id="ARBA00022840"/>
    </source>
</evidence>
<keyword evidence="2" id="KW-0067">ATP-binding</keyword>
<evidence type="ECO:0000313" key="5">
    <source>
        <dbReference type="Proteomes" id="UP001642360"/>
    </source>
</evidence>
<evidence type="ECO:0008006" key="6">
    <source>
        <dbReference type="Google" id="ProtNLM"/>
    </source>
</evidence>
<accession>A0ABC8TV90</accession>
<evidence type="ECO:0000256" key="3">
    <source>
        <dbReference type="SAM" id="SignalP"/>
    </source>
</evidence>
<proteinExistence type="predicted"/>
<sequence length="447" mass="48929">MIIKHIGFIVCLMCVLPSILAYTPNRCNRSCGTVQSKHLPFPFGFSSGCQIRLNCTKNGTMVIDDFPVQQVTSDSILVNLPAQCGRPVETLHHLFSPNYAPTSHNGILLQNCSTPLTACLIPTTMVQTHFELLDCGSKDDNISCYSEQNNRSLFIDYYNLTRSRCRSLFSAISVVSLGGINSSAVSLEVQVVQLGWWLEGLCQCSDHAQCTKISPPVNDRLGYRCQCLEGYRGDGYRAGLGCRKESTACNPSKYLSGRCGGTTRIGALIGGVVAGAALMVSVGLKAVDFLRPPNEVNLANLAIEKIGKGCLEEIIDPFLEPDTDAWTLSSMHKVAEMAFRCLSFHRDMRPSMMEVAIELEQIRLSRWVSSEENITASSEVSSCSSTSNLSEKPLGLTVKKPELESGLFASMNSMDSVKDYSFISVQDLWPSEQSSPSSNRLLSNVIQ</sequence>
<keyword evidence="3" id="KW-0732">Signal</keyword>
<dbReference type="PANTHER" id="PTHR46008:SF62">
    <property type="entry name" value="PROTEIN KINASE DOMAIN-CONTAINING PROTEIN"/>
    <property type="match status" value="1"/>
</dbReference>
<feature type="chain" id="PRO_5044771950" description="Wall-associated receptor kinase-like 14" evidence="3">
    <location>
        <begin position="22"/>
        <end position="447"/>
    </location>
</feature>
<reference evidence="4 5" key="1">
    <citation type="submission" date="2024-02" db="EMBL/GenBank/DDBJ databases">
        <authorList>
            <person name="Vignale AGUSTIN F."/>
            <person name="Sosa J E."/>
            <person name="Modenutti C."/>
        </authorList>
    </citation>
    <scope>NUCLEOTIDE SEQUENCE [LARGE SCALE GENOMIC DNA]</scope>
</reference>
<dbReference type="AlphaFoldDB" id="A0ABC8TV90"/>
<gene>
    <name evidence="4" type="ORF">ILEXP_LOCUS41354</name>
</gene>
<keyword evidence="1" id="KW-0547">Nucleotide-binding</keyword>
<protein>
    <recommendedName>
        <fullName evidence="6">Wall-associated receptor kinase-like 14</fullName>
    </recommendedName>
</protein>
<dbReference type="Proteomes" id="UP001642360">
    <property type="component" value="Unassembled WGS sequence"/>
</dbReference>
<name>A0ABC8TV90_9AQUA</name>
<dbReference type="Gene3D" id="1.10.510.10">
    <property type="entry name" value="Transferase(Phosphotransferase) domain 1"/>
    <property type="match status" value="1"/>
</dbReference>
<dbReference type="EMBL" id="CAUOFW020005836">
    <property type="protein sequence ID" value="CAK9171751.1"/>
    <property type="molecule type" value="Genomic_DNA"/>
</dbReference>
<organism evidence="4 5">
    <name type="scientific">Ilex paraguariensis</name>
    <name type="common">yerba mate</name>
    <dbReference type="NCBI Taxonomy" id="185542"/>
    <lineage>
        <taxon>Eukaryota</taxon>
        <taxon>Viridiplantae</taxon>
        <taxon>Streptophyta</taxon>
        <taxon>Embryophyta</taxon>
        <taxon>Tracheophyta</taxon>
        <taxon>Spermatophyta</taxon>
        <taxon>Magnoliopsida</taxon>
        <taxon>eudicotyledons</taxon>
        <taxon>Gunneridae</taxon>
        <taxon>Pentapetalae</taxon>
        <taxon>asterids</taxon>
        <taxon>campanulids</taxon>
        <taxon>Aquifoliales</taxon>
        <taxon>Aquifoliaceae</taxon>
        <taxon>Ilex</taxon>
    </lineage>
</organism>
<dbReference type="GO" id="GO:0005524">
    <property type="term" value="F:ATP binding"/>
    <property type="evidence" value="ECO:0007669"/>
    <property type="project" value="UniProtKB-KW"/>
</dbReference>